<dbReference type="AlphaFoldDB" id="A0A4S1CAM5"/>
<proteinExistence type="predicted"/>
<feature type="compositionally biased region" description="Basic and acidic residues" evidence="1">
    <location>
        <begin position="115"/>
        <end position="134"/>
    </location>
</feature>
<dbReference type="EMBL" id="SRSC01000005">
    <property type="protein sequence ID" value="TGU70355.1"/>
    <property type="molecule type" value="Genomic_DNA"/>
</dbReference>
<keyword evidence="3" id="KW-1185">Reference proteome</keyword>
<name>A0A4S1CAM5_9BACT</name>
<sequence length="368" mass="39609">MSARLQSTCGYGGTRLKRILVCADHELRPPVPTWLRLFVALVLATVALCVSRFQMPGVPVSKRTIMDVSKLDLKAPPVQPKKLAPPMHPVAEKVQRQRTVYALDAKPPQYNAPAEEGRRPEKTSPGKAAQRHEASYPSETPYPVVARSYGYQSGSEVSVSPVVTRERQAAEGFEPAAGSAGTPTTRLRKEATAEVGARPSTKSTYIYRMRGGPTAALPSASEPALSPQRPTRPVEAAASAPVPRVAAVRSAPEATIEEPKAKTSPAARERSKSPAGSAAAGSDVSLSRGVSLMSLKICDSALQQEEAIKSVLSVVGSRHSCTSDKGEFQFKGTKRVSSFNLIIFPSRGREPSQRCEELEYAYDCLRKN</sequence>
<protein>
    <submittedName>
        <fullName evidence="2">Uncharacterized protein</fullName>
    </submittedName>
</protein>
<evidence type="ECO:0000313" key="3">
    <source>
        <dbReference type="Proteomes" id="UP000306416"/>
    </source>
</evidence>
<feature type="region of interest" description="Disordered" evidence="1">
    <location>
        <begin position="212"/>
        <end position="283"/>
    </location>
</feature>
<evidence type="ECO:0000256" key="1">
    <source>
        <dbReference type="SAM" id="MobiDB-lite"/>
    </source>
</evidence>
<feature type="compositionally biased region" description="Basic and acidic residues" evidence="1">
    <location>
        <begin position="257"/>
        <end position="272"/>
    </location>
</feature>
<dbReference type="Proteomes" id="UP000306416">
    <property type="component" value="Unassembled WGS sequence"/>
</dbReference>
<accession>A0A4S1CAM5</accession>
<organism evidence="2 3">
    <name type="scientific">Geomonas terrae</name>
    <dbReference type="NCBI Taxonomy" id="2562681"/>
    <lineage>
        <taxon>Bacteria</taxon>
        <taxon>Pseudomonadati</taxon>
        <taxon>Thermodesulfobacteriota</taxon>
        <taxon>Desulfuromonadia</taxon>
        <taxon>Geobacterales</taxon>
        <taxon>Geobacteraceae</taxon>
        <taxon>Geomonas</taxon>
    </lineage>
</organism>
<feature type="compositionally biased region" description="Low complexity" evidence="1">
    <location>
        <begin position="213"/>
        <end position="254"/>
    </location>
</feature>
<evidence type="ECO:0000313" key="2">
    <source>
        <dbReference type="EMBL" id="TGU70355.1"/>
    </source>
</evidence>
<reference evidence="2 3" key="1">
    <citation type="submission" date="2019-04" db="EMBL/GenBank/DDBJ databases">
        <title>Geobacter oryzae sp. nov., ferric-reducing bacteria isolated from paddy soil.</title>
        <authorList>
            <person name="Xu Z."/>
            <person name="Masuda Y."/>
            <person name="Itoh H."/>
            <person name="Senoo K."/>
        </authorList>
    </citation>
    <scope>NUCLEOTIDE SEQUENCE [LARGE SCALE GENOMIC DNA]</scope>
    <source>
        <strain evidence="2 3">Red111</strain>
    </source>
</reference>
<feature type="region of interest" description="Disordered" evidence="1">
    <location>
        <begin position="103"/>
        <end position="141"/>
    </location>
</feature>
<dbReference type="RefSeq" id="WP_135872834.1">
    <property type="nucleotide sequence ID" value="NZ_SRSC01000005.1"/>
</dbReference>
<comment type="caution">
    <text evidence="2">The sequence shown here is derived from an EMBL/GenBank/DDBJ whole genome shotgun (WGS) entry which is preliminary data.</text>
</comment>
<gene>
    <name evidence="2" type="ORF">E4633_19400</name>
</gene>
<feature type="region of interest" description="Disordered" evidence="1">
    <location>
        <begin position="170"/>
        <end position="199"/>
    </location>
</feature>
<feature type="compositionally biased region" description="Low complexity" evidence="1">
    <location>
        <begin position="273"/>
        <end position="283"/>
    </location>
</feature>